<dbReference type="AlphaFoldDB" id="A0A164FBS7"/>
<feature type="non-terminal residue" evidence="1">
    <location>
        <position position="1"/>
    </location>
</feature>
<evidence type="ECO:0000313" key="1">
    <source>
        <dbReference type="EMBL" id="KZR97633.1"/>
    </source>
</evidence>
<name>A0A164FBS7_9CRUS</name>
<sequence length="59" mass="6451">CDHIIPPDHVLPLVLTRGPSNKELDFSWANRSNLLNELSIFLSNINQVVSGGVVCSHPS</sequence>
<keyword evidence="2" id="KW-1185">Reference proteome</keyword>
<keyword evidence="1" id="KW-0347">Helicase</keyword>
<reference evidence="1 2" key="1">
    <citation type="submission" date="2016-03" db="EMBL/GenBank/DDBJ databases">
        <title>EvidentialGene: Evidence-directed Construction of Genes on Genomes.</title>
        <authorList>
            <person name="Gilbert D.G."/>
            <person name="Choi J.-H."/>
            <person name="Mockaitis K."/>
            <person name="Colbourne J."/>
            <person name="Pfrender M."/>
        </authorList>
    </citation>
    <scope>NUCLEOTIDE SEQUENCE [LARGE SCALE GENOMIC DNA]</scope>
    <source>
        <strain evidence="1 2">Xinb3</strain>
        <tissue evidence="1">Complete organism</tissue>
    </source>
</reference>
<comment type="caution">
    <text evidence="1">The sequence shown here is derived from an EMBL/GenBank/DDBJ whole genome shotgun (WGS) entry which is preliminary data.</text>
</comment>
<keyword evidence="1" id="KW-0378">Hydrolase</keyword>
<keyword evidence="1" id="KW-0067">ATP-binding</keyword>
<organism evidence="1 2">
    <name type="scientific">Daphnia magna</name>
    <dbReference type="NCBI Taxonomy" id="35525"/>
    <lineage>
        <taxon>Eukaryota</taxon>
        <taxon>Metazoa</taxon>
        <taxon>Ecdysozoa</taxon>
        <taxon>Arthropoda</taxon>
        <taxon>Crustacea</taxon>
        <taxon>Branchiopoda</taxon>
        <taxon>Diplostraca</taxon>
        <taxon>Cladocera</taxon>
        <taxon>Anomopoda</taxon>
        <taxon>Daphniidae</taxon>
        <taxon>Daphnia</taxon>
    </lineage>
</organism>
<dbReference type="EMBL" id="LRGB01020648">
    <property type="protein sequence ID" value="KZR97633.1"/>
    <property type="molecule type" value="Genomic_DNA"/>
</dbReference>
<proteinExistence type="predicted"/>
<accession>A0A164FBS7</accession>
<dbReference type="GO" id="GO:0004386">
    <property type="term" value="F:helicase activity"/>
    <property type="evidence" value="ECO:0007669"/>
    <property type="project" value="UniProtKB-KW"/>
</dbReference>
<protein>
    <submittedName>
        <fullName evidence="1">ATP-dependent RNA Helicase DDX11</fullName>
    </submittedName>
</protein>
<evidence type="ECO:0000313" key="2">
    <source>
        <dbReference type="Proteomes" id="UP000076858"/>
    </source>
</evidence>
<dbReference type="STRING" id="35525.A0A164FBS7"/>
<dbReference type="Proteomes" id="UP000076858">
    <property type="component" value="Unassembled WGS sequence"/>
</dbReference>
<gene>
    <name evidence="1" type="ORF">APZ42_007381</name>
</gene>
<keyword evidence="1" id="KW-0547">Nucleotide-binding</keyword>